<evidence type="ECO:0000313" key="2">
    <source>
        <dbReference type="EMBL" id="GCB76151.1"/>
    </source>
</evidence>
<evidence type="ECO:0000313" key="3">
    <source>
        <dbReference type="Proteomes" id="UP000288216"/>
    </source>
</evidence>
<keyword evidence="3" id="KW-1185">Reference proteome</keyword>
<protein>
    <submittedName>
        <fullName evidence="2">Uncharacterized protein</fullName>
    </submittedName>
</protein>
<keyword evidence="1" id="KW-0175">Coiled coil</keyword>
<organism evidence="2 3">
    <name type="scientific">Scyliorhinus torazame</name>
    <name type="common">Cloudy catshark</name>
    <name type="synonym">Catulus torazame</name>
    <dbReference type="NCBI Taxonomy" id="75743"/>
    <lineage>
        <taxon>Eukaryota</taxon>
        <taxon>Metazoa</taxon>
        <taxon>Chordata</taxon>
        <taxon>Craniata</taxon>
        <taxon>Vertebrata</taxon>
        <taxon>Chondrichthyes</taxon>
        <taxon>Elasmobranchii</taxon>
        <taxon>Galeomorphii</taxon>
        <taxon>Galeoidea</taxon>
        <taxon>Carcharhiniformes</taxon>
        <taxon>Scyliorhinidae</taxon>
        <taxon>Scyliorhinus</taxon>
    </lineage>
</organism>
<proteinExistence type="predicted"/>
<dbReference type="PANTHER" id="PTHR33331:SF13">
    <property type="entry name" value="COILED-COIL DOMAIN CONTAINING 162"/>
    <property type="match status" value="1"/>
</dbReference>
<comment type="caution">
    <text evidence="2">The sequence shown here is derived from an EMBL/GenBank/DDBJ whole genome shotgun (WGS) entry which is preliminary data.</text>
</comment>
<dbReference type="OMA" id="EPISAYM"/>
<reference evidence="2 3" key="1">
    <citation type="journal article" date="2018" name="Nat. Ecol. Evol.">
        <title>Shark genomes provide insights into elasmobranch evolution and the origin of vertebrates.</title>
        <authorList>
            <person name="Hara Y"/>
            <person name="Yamaguchi K"/>
            <person name="Onimaru K"/>
            <person name="Kadota M"/>
            <person name="Koyanagi M"/>
            <person name="Keeley SD"/>
            <person name="Tatsumi K"/>
            <person name="Tanaka K"/>
            <person name="Motone F"/>
            <person name="Kageyama Y"/>
            <person name="Nozu R"/>
            <person name="Adachi N"/>
            <person name="Nishimura O"/>
            <person name="Nakagawa R"/>
            <person name="Tanegashima C"/>
            <person name="Kiyatake I"/>
            <person name="Matsumoto R"/>
            <person name="Murakumo K"/>
            <person name="Nishida K"/>
            <person name="Terakita A"/>
            <person name="Kuratani S"/>
            <person name="Sato K"/>
            <person name="Hyodo S Kuraku.S."/>
        </authorList>
    </citation>
    <scope>NUCLEOTIDE SEQUENCE [LARGE SCALE GENOMIC DNA]</scope>
</reference>
<dbReference type="STRING" id="75743.A0A401PSP6"/>
<evidence type="ECO:0000256" key="1">
    <source>
        <dbReference type="SAM" id="Coils"/>
    </source>
</evidence>
<accession>A0A401PSP6</accession>
<dbReference type="Proteomes" id="UP000288216">
    <property type="component" value="Unassembled WGS sequence"/>
</dbReference>
<name>A0A401PSP6_SCYTO</name>
<gene>
    <name evidence="2" type="ORF">scyTo_0018304</name>
</gene>
<dbReference type="PANTHER" id="PTHR33331">
    <property type="entry name" value="COILED-COIL DOMAIN-CONTAINING PROTEIN 162"/>
    <property type="match status" value="1"/>
</dbReference>
<feature type="coiled-coil region" evidence="1">
    <location>
        <begin position="478"/>
        <end position="505"/>
    </location>
</feature>
<dbReference type="OrthoDB" id="76966at2759"/>
<dbReference type="InterPro" id="IPR040401">
    <property type="entry name" value="CCDC162"/>
</dbReference>
<dbReference type="EMBL" id="BFAA01012620">
    <property type="protein sequence ID" value="GCB76151.1"/>
    <property type="molecule type" value="Genomic_DNA"/>
</dbReference>
<dbReference type="AlphaFoldDB" id="A0A401PSP6"/>
<sequence length="538" mass="61908">MCQALPTISNSVVSSLYGSLLPLPQPMDAWSTRASALFPWRTFLAREGFVPVMLGNFHTIEYSMQMCLCKLNDRDRNVANAELLGVSLLMEDVMQSGNEAFLFTEKDEESCDESLTKAEQEVAVEKEDEEQSSVGNIAPSMKTKEPISAYMALKSFLILWKQLEVFKEEWGRLKLNVEQINSSPYPFAAGLEIMYPAMNVIACQLGIGDQYERMMMENQPLLPPKGTSEVEIKTQQLHKILESMECYLIHVLQKKIAKEMTLVMSERARGEATLPIDVWKHSVMTENFLIVRPQIVESFVQQLKEHSQETDEEITFSKDHLKDCLMTLACDVMGRERSNFETYSMCYENILRQEHQLLYQKEQEMKGMQRSRTPSTTPDCQLADLSHEIIIEITALRAKLTNLEEENVRLKDEIRKEVRQEYDGLVRHLFASCFALKGKLDEYHISMNKTVCELISEVRKKGVENMIALKRKIGSTKKDDTLRENLAQKDQLQSLREENSKLERLICQLRTLSCWRQIVKQKQLQRSCATSEQVRDGG</sequence>
<feature type="coiled-coil region" evidence="1">
    <location>
        <begin position="386"/>
        <end position="420"/>
    </location>
</feature>